<accession>A0A8B6FBH1</accession>
<dbReference type="GO" id="GO:0045493">
    <property type="term" value="P:xylan catabolic process"/>
    <property type="evidence" value="ECO:0007669"/>
    <property type="project" value="InterPro"/>
</dbReference>
<comment type="caution">
    <text evidence="3">The sequence shown here is derived from an EMBL/GenBank/DDBJ whole genome shotgun (WGS) entry which is preliminary data.</text>
</comment>
<gene>
    <name evidence="3" type="ORF">MGAL_10B026962</name>
</gene>
<dbReference type="InterPro" id="IPR013783">
    <property type="entry name" value="Ig-like_fold"/>
</dbReference>
<dbReference type="Pfam" id="PF14310">
    <property type="entry name" value="Fn3-like"/>
    <property type="match status" value="1"/>
</dbReference>
<evidence type="ECO:0000313" key="3">
    <source>
        <dbReference type="EMBL" id="VDI47375.1"/>
    </source>
</evidence>
<dbReference type="GO" id="GO:0046556">
    <property type="term" value="F:alpha-L-arabinofuranosidase activity"/>
    <property type="evidence" value="ECO:0007669"/>
    <property type="project" value="TreeGrafter"/>
</dbReference>
<dbReference type="InterPro" id="IPR036881">
    <property type="entry name" value="Glyco_hydro_3_C_sf"/>
</dbReference>
<proteinExistence type="predicted"/>
<sequence>MADNVIQQFGNYNPNIMPMYTTTPLDGIKQLSDVTNFAVGCKDNRCIHYSSSAVKSAVHNVDVIFICLGTGIELESEDNDRRSMELPIPSMTEYSMTQRTYRYFTGKPLYPFGYGLSYCKFYYYNAWMKPSIKAGTKLGIRIEVGNRGPYAGDEIVQIYLKWKNITQEMPNIQLVSFKRVHLEPQQVLNFLLFISSESMAVWDDKEGFVIEPGKIELFIGGQQPGQSKIISSNILTRHFTIVDRKVLNNYREMTSDIV</sequence>
<dbReference type="PANTHER" id="PTHR42721:SF42">
    <property type="entry name" value="FIBRONECTIN TYPE III-LIKE DOMAIN-CONTAINING PROTEIN"/>
    <property type="match status" value="1"/>
</dbReference>
<name>A0A8B6FBH1_MYTGA</name>
<dbReference type="InterPro" id="IPR026891">
    <property type="entry name" value="Fn3-like"/>
</dbReference>
<dbReference type="GO" id="GO:0008422">
    <property type="term" value="F:beta-glucosidase activity"/>
    <property type="evidence" value="ECO:0007669"/>
    <property type="project" value="UniProtKB-EC"/>
</dbReference>
<evidence type="ECO:0000259" key="2">
    <source>
        <dbReference type="SMART" id="SM01217"/>
    </source>
</evidence>
<dbReference type="PANTHER" id="PTHR42721">
    <property type="entry name" value="SUGAR HYDROLASE-RELATED"/>
    <property type="match status" value="1"/>
</dbReference>
<dbReference type="SUPFAM" id="SSF52279">
    <property type="entry name" value="Beta-D-glucan exohydrolase, C-terminal domain"/>
    <property type="match status" value="1"/>
</dbReference>
<keyword evidence="4" id="KW-1185">Reference proteome</keyword>
<dbReference type="SMART" id="SM01217">
    <property type="entry name" value="Fn3_like"/>
    <property type="match status" value="1"/>
</dbReference>
<protein>
    <submittedName>
        <fullName evidence="3">Beta-glucosidase</fullName>
        <ecNumber evidence="3">3.2.1.21</ecNumber>
    </submittedName>
</protein>
<feature type="domain" description="Fibronectin type III-like" evidence="2">
    <location>
        <begin position="154"/>
        <end position="223"/>
    </location>
</feature>
<dbReference type="AlphaFoldDB" id="A0A8B6FBH1"/>
<dbReference type="OrthoDB" id="47059at2759"/>
<keyword evidence="3" id="KW-0326">Glycosidase</keyword>
<dbReference type="Proteomes" id="UP000596742">
    <property type="component" value="Unassembled WGS sequence"/>
</dbReference>
<dbReference type="InterPro" id="IPR044993">
    <property type="entry name" value="BXL"/>
</dbReference>
<reference evidence="3" key="1">
    <citation type="submission" date="2018-11" db="EMBL/GenBank/DDBJ databases">
        <authorList>
            <person name="Alioto T."/>
            <person name="Alioto T."/>
        </authorList>
    </citation>
    <scope>NUCLEOTIDE SEQUENCE</scope>
</reference>
<evidence type="ECO:0000313" key="4">
    <source>
        <dbReference type="Proteomes" id="UP000596742"/>
    </source>
</evidence>
<dbReference type="GO" id="GO:0031222">
    <property type="term" value="P:arabinan catabolic process"/>
    <property type="evidence" value="ECO:0007669"/>
    <property type="project" value="TreeGrafter"/>
</dbReference>
<dbReference type="EMBL" id="UYJE01006607">
    <property type="protein sequence ID" value="VDI47375.1"/>
    <property type="molecule type" value="Genomic_DNA"/>
</dbReference>
<dbReference type="GO" id="GO:0009044">
    <property type="term" value="F:xylan 1,4-beta-xylosidase activity"/>
    <property type="evidence" value="ECO:0007669"/>
    <property type="project" value="InterPro"/>
</dbReference>
<keyword evidence="1 3" id="KW-0378">Hydrolase</keyword>
<dbReference type="Gene3D" id="2.60.40.10">
    <property type="entry name" value="Immunoglobulins"/>
    <property type="match status" value="1"/>
</dbReference>
<dbReference type="EC" id="3.2.1.21" evidence="3"/>
<dbReference type="Gene3D" id="3.40.50.1700">
    <property type="entry name" value="Glycoside hydrolase family 3 C-terminal domain"/>
    <property type="match status" value="1"/>
</dbReference>
<evidence type="ECO:0000256" key="1">
    <source>
        <dbReference type="ARBA" id="ARBA00022801"/>
    </source>
</evidence>
<organism evidence="3 4">
    <name type="scientific">Mytilus galloprovincialis</name>
    <name type="common">Mediterranean mussel</name>
    <dbReference type="NCBI Taxonomy" id="29158"/>
    <lineage>
        <taxon>Eukaryota</taxon>
        <taxon>Metazoa</taxon>
        <taxon>Spiralia</taxon>
        <taxon>Lophotrochozoa</taxon>
        <taxon>Mollusca</taxon>
        <taxon>Bivalvia</taxon>
        <taxon>Autobranchia</taxon>
        <taxon>Pteriomorphia</taxon>
        <taxon>Mytilida</taxon>
        <taxon>Mytiloidea</taxon>
        <taxon>Mytilidae</taxon>
        <taxon>Mytilinae</taxon>
        <taxon>Mytilus</taxon>
    </lineage>
</organism>